<keyword evidence="6" id="KW-0675">Receptor</keyword>
<dbReference type="SUPFAM" id="SSF81321">
    <property type="entry name" value="Family A G protein-coupled receptor-like"/>
    <property type="match status" value="1"/>
</dbReference>
<keyword evidence="3 5" id="KW-1133">Transmembrane helix</keyword>
<protein>
    <submittedName>
        <fullName evidence="6">G protein-coupled receptor</fullName>
    </submittedName>
</protein>
<name>A0ABQ8XFK6_9EUKA</name>
<evidence type="ECO:0000256" key="3">
    <source>
        <dbReference type="ARBA" id="ARBA00022989"/>
    </source>
</evidence>
<comment type="subcellular location">
    <subcellularLocation>
        <location evidence="1">Membrane</location>
        <topology evidence="1">Multi-pass membrane protein</topology>
    </subcellularLocation>
</comment>
<feature type="transmembrane region" description="Helical" evidence="5">
    <location>
        <begin position="12"/>
        <end position="34"/>
    </location>
</feature>
<reference evidence="6" key="1">
    <citation type="submission" date="2022-08" db="EMBL/GenBank/DDBJ databases">
        <title>Novel sulfate-reducing endosymbionts in the free-living metamonad Anaeramoeba.</title>
        <authorList>
            <person name="Jerlstrom-Hultqvist J."/>
            <person name="Cepicka I."/>
            <person name="Gallot-Lavallee L."/>
            <person name="Salas-Leiva D."/>
            <person name="Curtis B.A."/>
            <person name="Zahonova K."/>
            <person name="Pipaliya S."/>
            <person name="Dacks J."/>
            <person name="Roger A.J."/>
        </authorList>
    </citation>
    <scope>NUCLEOTIDE SEQUENCE</scope>
    <source>
        <strain evidence="6">Schooner1</strain>
    </source>
</reference>
<keyword evidence="7" id="KW-1185">Reference proteome</keyword>
<keyword evidence="2 5" id="KW-0812">Transmembrane</keyword>
<dbReference type="PANTHER" id="PTHR23112">
    <property type="entry name" value="G PROTEIN-COUPLED RECEPTOR 157-RELATED"/>
    <property type="match status" value="1"/>
</dbReference>
<proteinExistence type="predicted"/>
<keyword evidence="4 5" id="KW-0472">Membrane</keyword>
<feature type="transmembrane region" description="Helical" evidence="5">
    <location>
        <begin position="46"/>
        <end position="68"/>
    </location>
</feature>
<evidence type="ECO:0000313" key="6">
    <source>
        <dbReference type="EMBL" id="KAJ6231433.1"/>
    </source>
</evidence>
<dbReference type="Gene3D" id="1.20.1070.10">
    <property type="entry name" value="Rhodopsin 7-helix transmembrane proteins"/>
    <property type="match status" value="1"/>
</dbReference>
<evidence type="ECO:0000256" key="2">
    <source>
        <dbReference type="ARBA" id="ARBA00022692"/>
    </source>
</evidence>
<dbReference type="Proteomes" id="UP001150062">
    <property type="component" value="Unassembled WGS sequence"/>
</dbReference>
<dbReference type="EMBL" id="JAOAOG010000300">
    <property type="protein sequence ID" value="KAJ6231433.1"/>
    <property type="molecule type" value="Genomic_DNA"/>
</dbReference>
<evidence type="ECO:0000313" key="7">
    <source>
        <dbReference type="Proteomes" id="UP001150062"/>
    </source>
</evidence>
<dbReference type="PANTHER" id="PTHR23112:SF0">
    <property type="entry name" value="TRANSMEMBRANE PROTEIN 116"/>
    <property type="match status" value="1"/>
</dbReference>
<feature type="transmembrane region" description="Helical" evidence="5">
    <location>
        <begin position="157"/>
        <end position="177"/>
    </location>
</feature>
<evidence type="ECO:0000256" key="5">
    <source>
        <dbReference type="SAM" id="Phobius"/>
    </source>
</evidence>
<feature type="transmembrane region" description="Helical" evidence="5">
    <location>
        <begin position="80"/>
        <end position="100"/>
    </location>
</feature>
<feature type="transmembrane region" description="Helical" evidence="5">
    <location>
        <begin position="120"/>
        <end position="137"/>
    </location>
</feature>
<evidence type="ECO:0000256" key="1">
    <source>
        <dbReference type="ARBA" id="ARBA00004141"/>
    </source>
</evidence>
<sequence>MINILFATRTDLICAVTSAALSIFGSGIIILLNLRFKDYRRNFFRHLVFILSIYDAIISFFFMLPGSIGKLFCKFQGYFMVYAALLPVFISVCIAIITFLNVVKRWTKNKLKTLFKKMHIISHVIALTIMIFTIAFADSVSFPNTNWCFIKGQEMLGTFYLFIWICILISFVLYILIVKKIRQIYEELNDMVDFQDKKKKIKHLKVQIRMSTIPLSLLFTWSIASIRRTREIFWTNPEQINILNLLQSVTNPIQGMLDCLVFVIFSSYSRRKVKELFCCIKPQDANKSTEYDTDSKL</sequence>
<organism evidence="6 7">
    <name type="scientific">Anaeramoeba flamelloides</name>
    <dbReference type="NCBI Taxonomy" id="1746091"/>
    <lineage>
        <taxon>Eukaryota</taxon>
        <taxon>Metamonada</taxon>
        <taxon>Anaeramoebidae</taxon>
        <taxon>Anaeramoeba</taxon>
    </lineage>
</organism>
<gene>
    <name evidence="6" type="ORF">M0813_05859</name>
</gene>
<evidence type="ECO:0000256" key="4">
    <source>
        <dbReference type="ARBA" id="ARBA00023136"/>
    </source>
</evidence>
<comment type="caution">
    <text evidence="6">The sequence shown here is derived from an EMBL/GenBank/DDBJ whole genome shotgun (WGS) entry which is preliminary data.</text>
</comment>
<accession>A0ABQ8XFK6</accession>